<gene>
    <name evidence="2" type="ORF">SAMN05421687_102297</name>
</gene>
<name>A0A1N7IV86_9BACI</name>
<feature type="transmembrane region" description="Helical" evidence="1">
    <location>
        <begin position="76"/>
        <end position="95"/>
    </location>
</feature>
<keyword evidence="1" id="KW-0812">Transmembrane</keyword>
<dbReference type="AlphaFoldDB" id="A0A1N7IV86"/>
<keyword evidence="3" id="KW-1185">Reference proteome</keyword>
<dbReference type="OrthoDB" id="2971103at2"/>
<keyword evidence="1" id="KW-0472">Membrane</keyword>
<organism evidence="2 3">
    <name type="scientific">Salimicrobium flavidum</name>
    <dbReference type="NCBI Taxonomy" id="570947"/>
    <lineage>
        <taxon>Bacteria</taxon>
        <taxon>Bacillati</taxon>
        <taxon>Bacillota</taxon>
        <taxon>Bacilli</taxon>
        <taxon>Bacillales</taxon>
        <taxon>Bacillaceae</taxon>
        <taxon>Salimicrobium</taxon>
    </lineage>
</organism>
<evidence type="ECO:0000313" key="3">
    <source>
        <dbReference type="Proteomes" id="UP000187608"/>
    </source>
</evidence>
<dbReference type="Proteomes" id="UP000187608">
    <property type="component" value="Unassembled WGS sequence"/>
</dbReference>
<reference evidence="3" key="1">
    <citation type="submission" date="2017-01" db="EMBL/GenBank/DDBJ databases">
        <authorList>
            <person name="Varghese N."/>
            <person name="Submissions S."/>
        </authorList>
    </citation>
    <scope>NUCLEOTIDE SEQUENCE [LARGE SCALE GENOMIC DNA]</scope>
    <source>
        <strain evidence="3">DSM 23127</strain>
    </source>
</reference>
<dbReference type="RefSeq" id="WP_076557234.1">
    <property type="nucleotide sequence ID" value="NZ_FTOC01000002.1"/>
</dbReference>
<accession>A0A1N7IV86</accession>
<proteinExistence type="predicted"/>
<evidence type="ECO:0000313" key="2">
    <source>
        <dbReference type="EMBL" id="SIS41029.1"/>
    </source>
</evidence>
<dbReference type="EMBL" id="FTOC01000002">
    <property type="protein sequence ID" value="SIS41029.1"/>
    <property type="molecule type" value="Genomic_DNA"/>
</dbReference>
<feature type="transmembrane region" description="Helical" evidence="1">
    <location>
        <begin position="7"/>
        <end position="28"/>
    </location>
</feature>
<evidence type="ECO:0008006" key="4">
    <source>
        <dbReference type="Google" id="ProtNLM"/>
    </source>
</evidence>
<evidence type="ECO:0000256" key="1">
    <source>
        <dbReference type="SAM" id="Phobius"/>
    </source>
</evidence>
<protein>
    <recommendedName>
        <fullName evidence="4">DUF1648 domain-containing protein</fullName>
    </recommendedName>
</protein>
<dbReference type="STRING" id="570947.SAMN05421687_102297"/>
<feature type="transmembrane region" description="Helical" evidence="1">
    <location>
        <begin position="107"/>
        <end position="126"/>
    </location>
</feature>
<sequence length="147" mass="16619">MNKKLLWIPATYAIVMGIILVATLGYSFTPVPYEHSIEDNTWTVTYKGETWEVSAQEHVNEALPASLANNREQAQWTRDIVVIGALLPFVLFAFHKEYRPFRNKVPYKAYVGITAGVLVLYGVFSISTHMGIHAELKETIDYLRGVS</sequence>
<keyword evidence="1" id="KW-1133">Transmembrane helix</keyword>